<dbReference type="SUPFAM" id="SSF53756">
    <property type="entry name" value="UDP-Glycosyltransferase/glycogen phosphorylase"/>
    <property type="match status" value="1"/>
</dbReference>
<dbReference type="GO" id="GO:0009244">
    <property type="term" value="P:lipopolysaccharide core region biosynthetic process"/>
    <property type="evidence" value="ECO:0007669"/>
    <property type="project" value="TreeGrafter"/>
</dbReference>
<protein>
    <submittedName>
        <fullName evidence="3">Glycosyltransferase family 9 protein</fullName>
    </submittedName>
</protein>
<dbReference type="GO" id="GO:0005829">
    <property type="term" value="C:cytosol"/>
    <property type="evidence" value="ECO:0007669"/>
    <property type="project" value="TreeGrafter"/>
</dbReference>
<accession>A0A7K1YCT7</accession>
<dbReference type="Pfam" id="PF01075">
    <property type="entry name" value="Glyco_transf_9"/>
    <property type="match status" value="1"/>
</dbReference>
<dbReference type="PANTHER" id="PTHR30160:SF1">
    <property type="entry name" value="LIPOPOLYSACCHARIDE 1,2-N-ACETYLGLUCOSAMINETRANSFERASE-RELATED"/>
    <property type="match status" value="1"/>
</dbReference>
<dbReference type="Proteomes" id="UP000466586">
    <property type="component" value="Unassembled WGS sequence"/>
</dbReference>
<name>A0A7K1YCT7_9SPHI</name>
<dbReference type="GO" id="GO:0008713">
    <property type="term" value="F:ADP-heptose-lipopolysaccharide heptosyltransferase activity"/>
    <property type="evidence" value="ECO:0007669"/>
    <property type="project" value="TreeGrafter"/>
</dbReference>
<evidence type="ECO:0000313" key="4">
    <source>
        <dbReference type="Proteomes" id="UP000466586"/>
    </source>
</evidence>
<reference evidence="3 4" key="1">
    <citation type="submission" date="2019-11" db="EMBL/GenBank/DDBJ databases">
        <title>Pedobacter sp. HMF7647 Genome sequencing and assembly.</title>
        <authorList>
            <person name="Kang H."/>
            <person name="Kim H."/>
            <person name="Joh K."/>
        </authorList>
    </citation>
    <scope>NUCLEOTIDE SEQUENCE [LARGE SCALE GENOMIC DNA]</scope>
    <source>
        <strain evidence="3 4">HMF7647</strain>
    </source>
</reference>
<gene>
    <name evidence="3" type="ORF">GS399_15590</name>
</gene>
<keyword evidence="1" id="KW-0328">Glycosyltransferase</keyword>
<dbReference type="PANTHER" id="PTHR30160">
    <property type="entry name" value="TETRAACYLDISACCHARIDE 4'-KINASE-RELATED"/>
    <property type="match status" value="1"/>
</dbReference>
<dbReference type="AlphaFoldDB" id="A0A7K1YCT7"/>
<dbReference type="InterPro" id="IPR051199">
    <property type="entry name" value="LPS_LOS_Heptosyltrfase"/>
</dbReference>
<dbReference type="EMBL" id="WVHT01000007">
    <property type="protein sequence ID" value="MXV52397.1"/>
    <property type="molecule type" value="Genomic_DNA"/>
</dbReference>
<dbReference type="Gene3D" id="3.40.50.2000">
    <property type="entry name" value="Glycogen Phosphorylase B"/>
    <property type="match status" value="2"/>
</dbReference>
<evidence type="ECO:0000313" key="3">
    <source>
        <dbReference type="EMBL" id="MXV52397.1"/>
    </source>
</evidence>
<evidence type="ECO:0000256" key="2">
    <source>
        <dbReference type="ARBA" id="ARBA00022679"/>
    </source>
</evidence>
<comment type="caution">
    <text evidence="3">The sequence shown here is derived from an EMBL/GenBank/DDBJ whole genome shotgun (WGS) entry which is preliminary data.</text>
</comment>
<sequence>MNSGWSSCKEILIIRADNMGDLIMSSPAIRAVKETSQSRITVLTSSMAAGIAKQIPEIDDVLVYSLPWVQAKESARPESFFELVQTLKSRKFDGAIVFSVYSQNSQPAAMLAYLAEIPLRLGYSRENPYELLTHWVPDPEPFSVIKHQVRRDLDLVAQIGAFTGNESFVLEHYDEKAWKLTSLKLRKMGVDTIKPLIVLHAGVSERKREYPFASWVKFSKSILATTDCQLLFTGIGSEKTLTDKLAFAAGENSFSVAGALTLEEFTELIRHSALVVSVNTATVHIAAAVKTPVMVLYALTNPQHSPWKAFGKLFPFPVPQEIQSKNRIVQYVNERYFGDFSRIVEPEELVEATLKILNNELEEIPELIMIQETTA</sequence>
<keyword evidence="2 3" id="KW-0808">Transferase</keyword>
<proteinExistence type="predicted"/>
<dbReference type="CDD" id="cd03789">
    <property type="entry name" value="GT9_LPS_heptosyltransferase"/>
    <property type="match status" value="1"/>
</dbReference>
<dbReference type="InterPro" id="IPR002201">
    <property type="entry name" value="Glyco_trans_9"/>
</dbReference>
<keyword evidence="4" id="KW-1185">Reference proteome</keyword>
<organism evidence="3 4">
    <name type="scientific">Hufsiella arboris</name>
    <dbReference type="NCBI Taxonomy" id="2695275"/>
    <lineage>
        <taxon>Bacteria</taxon>
        <taxon>Pseudomonadati</taxon>
        <taxon>Bacteroidota</taxon>
        <taxon>Sphingobacteriia</taxon>
        <taxon>Sphingobacteriales</taxon>
        <taxon>Sphingobacteriaceae</taxon>
        <taxon>Hufsiella</taxon>
    </lineage>
</organism>
<evidence type="ECO:0000256" key="1">
    <source>
        <dbReference type="ARBA" id="ARBA00022676"/>
    </source>
</evidence>